<evidence type="ECO:0000256" key="2">
    <source>
        <dbReference type="ARBA" id="ARBA00005182"/>
    </source>
</evidence>
<comment type="similarity">
    <text evidence="3 13">Belongs to the membrane-bound acyltransferase family.</text>
</comment>
<dbReference type="InterPro" id="IPR028362">
    <property type="entry name" value="AlgI"/>
</dbReference>
<feature type="transmembrane region" description="Helical" evidence="14">
    <location>
        <begin position="183"/>
        <end position="202"/>
    </location>
</feature>
<dbReference type="PANTHER" id="PTHR13285">
    <property type="entry name" value="ACYLTRANSFERASE"/>
    <property type="match status" value="1"/>
</dbReference>
<dbReference type="PIRSF" id="PIRSF500217">
    <property type="entry name" value="AlgI"/>
    <property type="match status" value="1"/>
</dbReference>
<evidence type="ECO:0000256" key="5">
    <source>
        <dbReference type="ARBA" id="ARBA00022475"/>
    </source>
</evidence>
<accession>A0A6C1B4N6</accession>
<keyword evidence="11 13" id="KW-0012">Acyltransferase</keyword>
<keyword evidence="6 13" id="KW-0808">Transferase</keyword>
<dbReference type="PIRSF" id="PIRSF016636">
    <property type="entry name" value="AlgI_DltB"/>
    <property type="match status" value="1"/>
</dbReference>
<dbReference type="KEGG" id="azq:G3580_05605"/>
<keyword evidence="10 13" id="KW-0472">Membrane</keyword>
<protein>
    <recommendedName>
        <fullName evidence="4">Probable alginate O-acetylase AlgI</fullName>
    </recommendedName>
    <alternativeName>
        <fullName evidence="12">Alginate biosynthesis protein AlgI</fullName>
    </alternativeName>
</protein>
<feature type="transmembrane region" description="Helical" evidence="14">
    <location>
        <begin position="419"/>
        <end position="438"/>
    </location>
</feature>
<dbReference type="GO" id="GO:0016746">
    <property type="term" value="F:acyltransferase activity"/>
    <property type="evidence" value="ECO:0007669"/>
    <property type="project" value="UniProtKB-KW"/>
</dbReference>
<feature type="transmembrane region" description="Helical" evidence="14">
    <location>
        <begin position="340"/>
        <end position="358"/>
    </location>
</feature>
<feature type="transmembrane region" description="Helical" evidence="14">
    <location>
        <begin position="34"/>
        <end position="60"/>
    </location>
</feature>
<evidence type="ECO:0000256" key="7">
    <source>
        <dbReference type="ARBA" id="ARBA00022692"/>
    </source>
</evidence>
<comment type="pathway">
    <text evidence="2">Glycan biosynthesis; alginate biosynthesis.</text>
</comment>
<evidence type="ECO:0000256" key="9">
    <source>
        <dbReference type="ARBA" id="ARBA00022989"/>
    </source>
</evidence>
<evidence type="ECO:0000256" key="1">
    <source>
        <dbReference type="ARBA" id="ARBA00004651"/>
    </source>
</evidence>
<feature type="transmembrane region" description="Helical" evidence="14">
    <location>
        <begin position="459"/>
        <end position="477"/>
    </location>
</feature>
<dbReference type="Proteomes" id="UP000501991">
    <property type="component" value="Chromosome"/>
</dbReference>
<keyword evidence="8" id="KW-0016">Alginate biosynthesis</keyword>
<feature type="transmembrane region" description="Helical" evidence="14">
    <location>
        <begin position="152"/>
        <end position="171"/>
    </location>
</feature>
<evidence type="ECO:0000256" key="14">
    <source>
        <dbReference type="SAM" id="Phobius"/>
    </source>
</evidence>
<evidence type="ECO:0000313" key="16">
    <source>
        <dbReference type="Proteomes" id="UP000501991"/>
    </source>
</evidence>
<organism evidence="15 16">
    <name type="scientific">Nitrogeniibacter mangrovi</name>
    <dbReference type="NCBI Taxonomy" id="2016596"/>
    <lineage>
        <taxon>Bacteria</taxon>
        <taxon>Pseudomonadati</taxon>
        <taxon>Pseudomonadota</taxon>
        <taxon>Betaproteobacteria</taxon>
        <taxon>Rhodocyclales</taxon>
        <taxon>Zoogloeaceae</taxon>
        <taxon>Nitrogeniibacter</taxon>
    </lineage>
</organism>
<feature type="transmembrane region" description="Helical" evidence="14">
    <location>
        <begin position="313"/>
        <end position="334"/>
    </location>
</feature>
<evidence type="ECO:0000256" key="11">
    <source>
        <dbReference type="ARBA" id="ARBA00023315"/>
    </source>
</evidence>
<dbReference type="InterPro" id="IPR024194">
    <property type="entry name" value="Ac/AlaTfrase_AlgI/DltB"/>
</dbReference>
<gene>
    <name evidence="15" type="ORF">G3580_05605</name>
</gene>
<keyword evidence="9 14" id="KW-1133">Transmembrane helix</keyword>
<dbReference type="EMBL" id="CP048836">
    <property type="protein sequence ID" value="QID17164.1"/>
    <property type="molecule type" value="Genomic_DNA"/>
</dbReference>
<dbReference type="PANTHER" id="PTHR13285:SF23">
    <property type="entry name" value="TEICHOIC ACID D-ALANYLTRANSFERASE"/>
    <property type="match status" value="1"/>
</dbReference>
<dbReference type="Pfam" id="PF03062">
    <property type="entry name" value="MBOAT"/>
    <property type="match status" value="1"/>
</dbReference>
<evidence type="ECO:0000256" key="4">
    <source>
        <dbReference type="ARBA" id="ARBA00016084"/>
    </source>
</evidence>
<feature type="transmembrane region" description="Helical" evidence="14">
    <location>
        <begin position="80"/>
        <end position="99"/>
    </location>
</feature>
<evidence type="ECO:0000256" key="13">
    <source>
        <dbReference type="PIRNR" id="PIRNR016636"/>
    </source>
</evidence>
<evidence type="ECO:0000256" key="12">
    <source>
        <dbReference type="ARBA" id="ARBA00031030"/>
    </source>
</evidence>
<dbReference type="InterPro" id="IPR051085">
    <property type="entry name" value="MB_O-acyltransferase"/>
</dbReference>
<keyword evidence="16" id="KW-1185">Reference proteome</keyword>
<evidence type="ECO:0000256" key="3">
    <source>
        <dbReference type="ARBA" id="ARBA00010323"/>
    </source>
</evidence>
<dbReference type="InterPro" id="IPR004299">
    <property type="entry name" value="MBOAT_fam"/>
</dbReference>
<keyword evidence="5 13" id="KW-1003">Cell membrane</keyword>
<feature type="transmembrane region" description="Helical" evidence="14">
    <location>
        <begin position="119"/>
        <end position="140"/>
    </location>
</feature>
<dbReference type="GO" id="GO:0042121">
    <property type="term" value="P:alginic acid biosynthetic process"/>
    <property type="evidence" value="ECO:0007669"/>
    <property type="project" value="UniProtKB-KW"/>
</dbReference>
<keyword evidence="7 14" id="KW-0812">Transmembrane</keyword>
<feature type="transmembrane region" description="Helical" evidence="14">
    <location>
        <begin position="365"/>
        <end position="386"/>
    </location>
</feature>
<evidence type="ECO:0000256" key="8">
    <source>
        <dbReference type="ARBA" id="ARBA00022841"/>
    </source>
</evidence>
<proteinExistence type="inferred from homology"/>
<name>A0A6C1B4N6_9RHOO</name>
<dbReference type="RefSeq" id="WP_173764329.1">
    <property type="nucleotide sequence ID" value="NZ_CP048836.1"/>
</dbReference>
<evidence type="ECO:0000256" key="10">
    <source>
        <dbReference type="ARBA" id="ARBA00023136"/>
    </source>
</evidence>
<sequence>MLFTSAAFAFLFLPITVAGFFLLPQKWRPWGASWLFVASLFFYGYWMPSYVVLLLVSIVWNYLAGMRIAAAGGRTPGGRFWLILGVTVDLLLLAYFKYAAFLVNSVAAVSGLDLGPVQITLPIGISFFTFTQIAFLADAYQKGTREYAFSHYGLFVTYFPHLIAGPVLHHAQMMPQFRDASTYRLNTGNLVGGLAIFALGLFKKVVLADGVAPYADGVFNAVHHGATPDLVEAWMGALAYTFQLYFDFSGYSDMAIGLSWMLNIRLPYNFDSPYKALSISDFWRRWHMSLSNFLRDYLYIPLGGNRKGPTRRYVNLFITMLLGGLWHGAAWTFVVWGGLHGLYLAIDHAFSALMARIAPRWTRHVIYRLAAWALTFLSVVVAWVFFRAESFTSAFRILHAMTGHLPAADQPHTILWNDGLAVATGVLWCAVLGALAFLGPNSNRIGERTLALVRERAGLRALLAGAVTTAAILLVLINETRDSLSAFIYFNF</sequence>
<dbReference type="GO" id="GO:0005886">
    <property type="term" value="C:plasma membrane"/>
    <property type="evidence" value="ECO:0007669"/>
    <property type="project" value="UniProtKB-SubCell"/>
</dbReference>
<comment type="subcellular location">
    <subcellularLocation>
        <location evidence="1">Cell membrane</location>
        <topology evidence="1">Multi-pass membrane protein</topology>
    </subcellularLocation>
</comment>
<evidence type="ECO:0000256" key="6">
    <source>
        <dbReference type="ARBA" id="ARBA00022679"/>
    </source>
</evidence>
<reference evidence="15 16" key="1">
    <citation type="submission" date="2020-02" db="EMBL/GenBank/DDBJ databases">
        <title>Nitrogenibacter mangrovi gen. nov., sp. nov. isolated from mangrove sediment, a denitrifying betaproteobacterium.</title>
        <authorList>
            <person name="Liao H."/>
            <person name="Tian Y."/>
        </authorList>
    </citation>
    <scope>NUCLEOTIDE SEQUENCE [LARGE SCALE GENOMIC DNA]</scope>
    <source>
        <strain evidence="15 16">M9-3-2</strain>
    </source>
</reference>
<dbReference type="AlphaFoldDB" id="A0A6C1B4N6"/>
<evidence type="ECO:0000313" key="15">
    <source>
        <dbReference type="EMBL" id="QID17164.1"/>
    </source>
</evidence>